<keyword evidence="2" id="KW-1185">Reference proteome</keyword>
<organism evidence="1 2">
    <name type="scientific">Phormidium nigroviride PCC 7112</name>
    <dbReference type="NCBI Taxonomy" id="179408"/>
    <lineage>
        <taxon>Bacteria</taxon>
        <taxon>Bacillati</taxon>
        <taxon>Cyanobacteriota</taxon>
        <taxon>Cyanophyceae</taxon>
        <taxon>Oscillatoriophycideae</taxon>
        <taxon>Oscillatoriales</taxon>
        <taxon>Oscillatoriaceae</taxon>
        <taxon>Phormidium</taxon>
    </lineage>
</organism>
<sequence length="68" mass="7802">MNKNLMSEYRGCRGCRHYLGELDCSAFPEGIPLRILSGDIQHTEILPKQKNTIVYEAIKKSTTDKMEE</sequence>
<dbReference type="RefSeq" id="WP_015179027.1">
    <property type="nucleotide sequence ID" value="NC_019729.1"/>
</dbReference>
<dbReference type="eggNOG" id="COG2110">
    <property type="taxonomic scope" value="Bacteria"/>
</dbReference>
<evidence type="ECO:0000313" key="1">
    <source>
        <dbReference type="EMBL" id="AFZ09821.1"/>
    </source>
</evidence>
<proteinExistence type="predicted"/>
<dbReference type="EMBL" id="CP003614">
    <property type="protein sequence ID" value="AFZ09821.1"/>
    <property type="molecule type" value="Genomic_DNA"/>
</dbReference>
<dbReference type="HOGENOM" id="CLU_2826997_0_0_3"/>
<reference evidence="1 2" key="1">
    <citation type="submission" date="2012-05" db="EMBL/GenBank/DDBJ databases">
        <title>Finished chromosome of genome of Oscillatoria sp. PCC 7112.</title>
        <authorList>
            <consortium name="US DOE Joint Genome Institute"/>
            <person name="Gugger M."/>
            <person name="Coursin T."/>
            <person name="Rippka R."/>
            <person name="Tandeau De Marsac N."/>
            <person name="Huntemann M."/>
            <person name="Wei C.-L."/>
            <person name="Han J."/>
            <person name="Detter J.C."/>
            <person name="Han C."/>
            <person name="Tapia R."/>
            <person name="Davenport K."/>
            <person name="Daligault H."/>
            <person name="Erkkila T."/>
            <person name="Gu W."/>
            <person name="Munk A.C.C."/>
            <person name="Teshima H."/>
            <person name="Xu Y."/>
            <person name="Chain P."/>
            <person name="Chen A."/>
            <person name="Krypides N."/>
            <person name="Mavromatis K."/>
            <person name="Markowitz V."/>
            <person name="Szeto E."/>
            <person name="Ivanova N."/>
            <person name="Mikhailova N."/>
            <person name="Ovchinnikova G."/>
            <person name="Pagani I."/>
            <person name="Pati A."/>
            <person name="Goodwin L."/>
            <person name="Peters L."/>
            <person name="Pitluck S."/>
            <person name="Woyke T."/>
            <person name="Kerfeld C."/>
        </authorList>
    </citation>
    <scope>NUCLEOTIDE SEQUENCE [LARGE SCALE GENOMIC DNA]</scope>
    <source>
        <strain evidence="1 2">PCC 7112</strain>
    </source>
</reference>
<accession>K9VPF4</accession>
<name>K9VPF4_9CYAN</name>
<evidence type="ECO:0000313" key="2">
    <source>
        <dbReference type="Proteomes" id="UP000010478"/>
    </source>
</evidence>
<gene>
    <name evidence="1" type="ORF">Osc7112_5598</name>
</gene>
<dbReference type="AlphaFoldDB" id="K9VPF4"/>
<dbReference type="KEGG" id="oni:Osc7112_5598"/>
<protein>
    <submittedName>
        <fullName evidence="1">Uncharacterized protein</fullName>
    </submittedName>
</protein>
<dbReference type="STRING" id="179408.Osc7112_5598"/>
<dbReference type="Proteomes" id="UP000010478">
    <property type="component" value="Chromosome"/>
</dbReference>